<dbReference type="Proteomes" id="UP000054596">
    <property type="component" value="Unassembled WGS sequence"/>
</dbReference>
<dbReference type="AlphaFoldDB" id="A0A157Z335"/>
<dbReference type="GO" id="GO:0018578">
    <property type="term" value="F:protocatechuate 3,4-dioxygenase activity"/>
    <property type="evidence" value="ECO:0007669"/>
    <property type="project" value="InterPro"/>
</dbReference>
<comment type="caution">
    <text evidence="5">The sequence shown here is derived from an EMBL/GenBank/DDBJ whole genome shotgun (WGS) entry which is preliminary data.</text>
</comment>
<dbReference type="SUPFAM" id="SSF49482">
    <property type="entry name" value="Aromatic compound dioxygenase"/>
    <property type="match status" value="1"/>
</dbReference>
<dbReference type="Gene3D" id="2.60.130.10">
    <property type="entry name" value="Aromatic compound dioxygenase"/>
    <property type="match status" value="1"/>
</dbReference>
<dbReference type="STRING" id="1777143.AWB82_00152"/>
<dbReference type="CDD" id="cd03463">
    <property type="entry name" value="3_4-PCD_alpha"/>
    <property type="match status" value="1"/>
</dbReference>
<keyword evidence="6" id="KW-1185">Reference proteome</keyword>
<evidence type="ECO:0000313" key="5">
    <source>
        <dbReference type="EMBL" id="SAK39951.1"/>
    </source>
</evidence>
<dbReference type="PANTHER" id="PTHR33711:SF9">
    <property type="entry name" value="PROTOCATECHUATE 3,4-DIOXYGENASE ALPHA CHAIN"/>
    <property type="match status" value="1"/>
</dbReference>
<dbReference type="RefSeq" id="WP_086964816.1">
    <property type="nucleotide sequence ID" value="NZ_FCOJ02000001.1"/>
</dbReference>
<dbReference type="InterPro" id="IPR050770">
    <property type="entry name" value="Intradiol_RC_Dioxygenase"/>
</dbReference>
<accession>A0A157Z335</accession>
<dbReference type="PROSITE" id="PS00083">
    <property type="entry name" value="INTRADIOL_DIOXYGENAS"/>
    <property type="match status" value="1"/>
</dbReference>
<evidence type="ECO:0000259" key="4">
    <source>
        <dbReference type="PROSITE" id="PS00083"/>
    </source>
</evidence>
<dbReference type="InterPro" id="IPR000627">
    <property type="entry name" value="Intradiol_dOase_C"/>
</dbReference>
<dbReference type="PANTHER" id="PTHR33711">
    <property type="entry name" value="DIOXYGENASE, PUTATIVE (AFU_ORTHOLOGUE AFUA_2G02910)-RELATED"/>
    <property type="match status" value="1"/>
</dbReference>
<evidence type="ECO:0000313" key="6">
    <source>
        <dbReference type="Proteomes" id="UP000054596"/>
    </source>
</evidence>
<comment type="similarity">
    <text evidence="1">Belongs to the intradiol ring-cleavage dioxygenase family.</text>
</comment>
<evidence type="ECO:0000256" key="2">
    <source>
        <dbReference type="ARBA" id="ARBA00022964"/>
    </source>
</evidence>
<dbReference type="EMBL" id="FCOJ02000001">
    <property type="protein sequence ID" value="SAK39951.1"/>
    <property type="molecule type" value="Genomic_DNA"/>
</dbReference>
<dbReference type="Pfam" id="PF00775">
    <property type="entry name" value="Dioxygenase_C"/>
    <property type="match status" value="1"/>
</dbReference>
<evidence type="ECO:0000256" key="3">
    <source>
        <dbReference type="ARBA" id="ARBA00023002"/>
    </source>
</evidence>
<gene>
    <name evidence="5" type="ORF">AWB82_00152</name>
</gene>
<keyword evidence="2" id="KW-0223">Dioxygenase</keyword>
<evidence type="ECO:0000256" key="1">
    <source>
        <dbReference type="ARBA" id="ARBA00007825"/>
    </source>
</evidence>
<dbReference type="GO" id="GO:0008199">
    <property type="term" value="F:ferric iron binding"/>
    <property type="evidence" value="ECO:0007669"/>
    <property type="project" value="InterPro"/>
</dbReference>
<dbReference type="InterPro" id="IPR015889">
    <property type="entry name" value="Intradiol_dOase_core"/>
</dbReference>
<dbReference type="OrthoDB" id="9805815at2"/>
<dbReference type="NCBIfam" id="TIGR02423">
    <property type="entry name" value="protocat_alph"/>
    <property type="match status" value="1"/>
</dbReference>
<reference evidence="5" key="1">
    <citation type="submission" date="2016-01" db="EMBL/GenBank/DDBJ databases">
        <authorList>
            <person name="Peeters C."/>
        </authorList>
    </citation>
    <scope>NUCLEOTIDE SEQUENCE [LARGE SCALE GENOMIC DNA]</scope>
    <source>
        <strain evidence="5">LMG 29325</strain>
    </source>
</reference>
<keyword evidence="3" id="KW-0560">Oxidoreductase</keyword>
<proteinExistence type="inferred from homology"/>
<protein>
    <submittedName>
        <fullName evidence="5">Protocatechuate 3,4-dioxygenase subunit alpha</fullName>
    </submittedName>
</protein>
<name>A0A157Z335_9BURK</name>
<organism evidence="5 6">
    <name type="scientific">Caballeronia glebae</name>
    <dbReference type="NCBI Taxonomy" id="1777143"/>
    <lineage>
        <taxon>Bacteria</taxon>
        <taxon>Pseudomonadati</taxon>
        <taxon>Pseudomonadota</taxon>
        <taxon>Betaproteobacteria</taxon>
        <taxon>Burkholderiales</taxon>
        <taxon>Burkholderiaceae</taxon>
        <taxon>Caballeronia</taxon>
    </lineage>
</organism>
<sequence>MTTLKQTPSQTVGPYFAYGLVPEQYNFDLKSLFTASAADREVPGEHVAIVGNVFDAEGKPVNDALIEIAQADANGRYVQSAQEARESGFRGFARCGTGTDPKLRFIFDTVKPGATADDSAPHLDVIVLMRGMLLHTYTRIYFEDETEANAKDTVLQSVSSERRHTLIAKREAGASAKPGSSGTIYRFDIHLRGPNETVFFDL</sequence>
<dbReference type="InterPro" id="IPR012786">
    <property type="entry name" value="Protocat_dOase_a"/>
</dbReference>
<feature type="domain" description="Intradiol ring-cleavage dioxygenases" evidence="4">
    <location>
        <begin position="49"/>
        <end position="77"/>
    </location>
</feature>